<evidence type="ECO:0000313" key="1">
    <source>
        <dbReference type="EMBL" id="MYM60288.1"/>
    </source>
</evidence>
<dbReference type="EMBL" id="WWEU01000004">
    <property type="protein sequence ID" value="MYM60288.1"/>
    <property type="molecule type" value="Genomic_DNA"/>
</dbReference>
<reference evidence="1 2" key="1">
    <citation type="submission" date="2020-01" db="EMBL/GenBank/DDBJ databases">
        <title>Draft Genome Sequence of Vibrio sp. strain OCN044, Isolated from a Healthy Coral at Palmyra Atoll.</title>
        <authorList>
            <person name="Videau P."/>
            <person name="Loughran R."/>
            <person name="Esquivel A."/>
            <person name="Deadmond M."/>
            <person name="Paddock B.E."/>
            <person name="Saw J.H."/>
            <person name="Ushijima B."/>
        </authorList>
    </citation>
    <scope>NUCLEOTIDE SEQUENCE [LARGE SCALE GENOMIC DNA]</scope>
    <source>
        <strain evidence="1 2">OCN044</strain>
    </source>
</reference>
<sequence>MNVLIQFDASGEYKDGTWKQPISFCKGEVHSVSPLSAIVLIEQRKAHIYHRADDESFESLDDS</sequence>
<protein>
    <submittedName>
        <fullName evidence="1">Uncharacterized protein</fullName>
    </submittedName>
</protein>
<dbReference type="Proteomes" id="UP000478571">
    <property type="component" value="Unassembled WGS sequence"/>
</dbReference>
<comment type="caution">
    <text evidence="1">The sequence shown here is derived from an EMBL/GenBank/DDBJ whole genome shotgun (WGS) entry which is preliminary data.</text>
</comment>
<proteinExistence type="predicted"/>
<accession>A0A6L8LW14</accession>
<gene>
    <name evidence="1" type="ORF">GTG28_13725</name>
</gene>
<dbReference type="RefSeq" id="WP_160930742.1">
    <property type="nucleotide sequence ID" value="NZ_WWEU01000004.1"/>
</dbReference>
<evidence type="ECO:0000313" key="2">
    <source>
        <dbReference type="Proteomes" id="UP000478571"/>
    </source>
</evidence>
<organism evidence="1 2">
    <name type="scientific">Vibrio tetraodonis subsp. pristinus</name>
    <dbReference type="NCBI Taxonomy" id="2695891"/>
    <lineage>
        <taxon>Bacteria</taxon>
        <taxon>Pseudomonadati</taxon>
        <taxon>Pseudomonadota</taxon>
        <taxon>Gammaproteobacteria</taxon>
        <taxon>Vibrionales</taxon>
        <taxon>Vibrionaceae</taxon>
        <taxon>Vibrio</taxon>
    </lineage>
</organism>
<keyword evidence="2" id="KW-1185">Reference proteome</keyword>
<name>A0A6L8LW14_9VIBR</name>
<dbReference type="AlphaFoldDB" id="A0A6L8LW14"/>